<comment type="caution">
    <text evidence="1">The sequence shown here is derived from an EMBL/GenBank/DDBJ whole genome shotgun (WGS) entry which is preliminary data.</text>
</comment>
<gene>
    <name evidence="1" type="ORF">HNQ80_001169</name>
</gene>
<dbReference type="Proteomes" id="UP000579281">
    <property type="component" value="Unassembled WGS sequence"/>
</dbReference>
<dbReference type="AlphaFoldDB" id="A0A841KSR9"/>
<organism evidence="1 2">
    <name type="scientific">Anaerosolibacter carboniphilus</name>
    <dbReference type="NCBI Taxonomy" id="1417629"/>
    <lineage>
        <taxon>Bacteria</taxon>
        <taxon>Bacillati</taxon>
        <taxon>Bacillota</taxon>
        <taxon>Clostridia</taxon>
        <taxon>Peptostreptococcales</taxon>
        <taxon>Thermotaleaceae</taxon>
        <taxon>Anaerosolibacter</taxon>
    </lineage>
</organism>
<sequence length="1188" mass="139933">MSILDYKKIEQGFKYSVNLKFDLNNIHKVKNYIPTSTGINQLKQIILSLFENSKDRRRIMIGPYGKGKSHFALMLLALLSYKDREPLYPVYEKIKYKDKETYDLIVDIFEEKKTRLLPVIIQENGLDLRQSLLLAVREALERENISELMPKTFFHSAIEHIYFWKNNYSDTYDKFIDAVEDGEKFIYNLEMYDEHTYLHFTDLYTKITSGGRFNPFNTIDVAEFYEEIVIKLKEKTDFDGIYIIYDEFSKYLEGSLSRNTANEIKILQDLAEKCEASGENQLHILLISHKSINQYTHKLPKEKLDAWRAVEGRFKQIEFINHSSQIYEIISTVLYKDIDKFENFTYNNRERFDQLYKYTLESNLFKDFEGKDIDSLILKGCYPLHPSATFMLPRLSEKVAQNDRTIFTFLSSGDKNSLFDILPKEDGFYTIYPDKLYDYFEFNFKKETYNSEVHHIWRKAENVLNKIQEDDITTRSFIKCLALINIINAPNLLTANIETMKFLLGISIKDFEDTLNNLINNRYIHYVRSIDQIKIIESSDIDINYHISEITEKKRSQISVKNLLADHFSGYYEEAKKYNDDYEMTRFFEYEYITYKELQQISDWSKKTDMTVADGFIYKIILHSSDEISEIKEYLKSIVEPRVMFLLPQEFINIEDILREYDSVCYLLNDNNFISQDAYLKSELTLFKQDLFEEINSKLQNMYLPEKGNLEYYNGGKSIGIYKRSQISREVSRICEQVFYNCPVIKNELINRSNPTGAIVSALKKVLNAIFENKGKPMLGLAGNGPDVFIVKTVLINTGILENTEEYSKFIIDNADEKIKNVFELIDAFIFSASNKTKCMIELINLLSGDSQNIGMRKGLIPIFLGIKFFEHRDKIAISSNGVEYELTPDLIMVINDKPEKFNIYMEKWNVKKQRYIDDLRKLFRSNEVETNIIFPEYEIIVKSMRRWFLSLNKYQKDHYISNDCEYLKSSLRVMQINSREFVFEKLPDKFGFDTVDVELVNDISNLKRQIDDSYYDLLAKTENQIKSIFWDKNYNGQASLTSLLKIWYDNIKEKYEACALLSNEERKFISIAEKPSNNEEELIEKLSFQMLRLRTSDWNDNTLDEFVDTVLKTKNSIEEKIHNSLVENSDVRQKSQERILFDTRNVELSPTGKILKTGLENTFEQFGNSVNDIEKKHILIEILKKFI</sequence>
<evidence type="ECO:0000313" key="2">
    <source>
        <dbReference type="Proteomes" id="UP000579281"/>
    </source>
</evidence>
<dbReference type="EMBL" id="JACHEN010000005">
    <property type="protein sequence ID" value="MBB6215080.1"/>
    <property type="molecule type" value="Genomic_DNA"/>
</dbReference>
<proteinExistence type="predicted"/>
<name>A0A841KSR9_9FIRM</name>
<accession>A0A841KSR9</accession>
<protein>
    <submittedName>
        <fullName evidence="1">Uncharacterized protein</fullName>
    </submittedName>
</protein>
<reference evidence="1 2" key="1">
    <citation type="submission" date="2020-08" db="EMBL/GenBank/DDBJ databases">
        <title>Genomic Encyclopedia of Type Strains, Phase IV (KMG-IV): sequencing the most valuable type-strain genomes for metagenomic binning, comparative biology and taxonomic classification.</title>
        <authorList>
            <person name="Goeker M."/>
        </authorList>
    </citation>
    <scope>NUCLEOTIDE SEQUENCE [LARGE SCALE GENOMIC DNA]</scope>
    <source>
        <strain evidence="1 2">DSM 103526</strain>
    </source>
</reference>
<keyword evidence="2" id="KW-1185">Reference proteome</keyword>
<dbReference type="RefSeq" id="WP_184309049.1">
    <property type="nucleotide sequence ID" value="NZ_JACHEN010000005.1"/>
</dbReference>
<evidence type="ECO:0000313" key="1">
    <source>
        <dbReference type="EMBL" id="MBB6215080.1"/>
    </source>
</evidence>